<sequence>MLSTSPSPSRCALCHPILAISAFSRCAKSGLVSSSSQSGCHSCASASALASSSFQSSFSNSSKVSSSSRDTSRRSRPFWSAMVSACQRGRGLSKGLAAWAAVLPAHYGFFGFPVLAMHIILCDCWMGRNVKETK</sequence>
<feature type="region of interest" description="Disordered" evidence="1">
    <location>
        <begin position="52"/>
        <end position="76"/>
    </location>
</feature>
<feature type="compositionally biased region" description="Low complexity" evidence="1">
    <location>
        <begin position="52"/>
        <end position="68"/>
    </location>
</feature>
<reference evidence="2" key="1">
    <citation type="submission" date="2020-12" db="EMBL/GenBank/DDBJ databases">
        <authorList>
            <person name="Iha C."/>
        </authorList>
    </citation>
    <scope>NUCLEOTIDE SEQUENCE</scope>
</reference>
<protein>
    <submittedName>
        <fullName evidence="2">Uncharacterized protein</fullName>
    </submittedName>
</protein>
<evidence type="ECO:0000313" key="3">
    <source>
        <dbReference type="Proteomes" id="UP000708148"/>
    </source>
</evidence>
<proteinExistence type="predicted"/>
<organism evidence="2 3">
    <name type="scientific">Ostreobium quekettii</name>
    <dbReference type="NCBI Taxonomy" id="121088"/>
    <lineage>
        <taxon>Eukaryota</taxon>
        <taxon>Viridiplantae</taxon>
        <taxon>Chlorophyta</taxon>
        <taxon>core chlorophytes</taxon>
        <taxon>Ulvophyceae</taxon>
        <taxon>TCBD clade</taxon>
        <taxon>Bryopsidales</taxon>
        <taxon>Ostreobineae</taxon>
        <taxon>Ostreobiaceae</taxon>
        <taxon>Ostreobium</taxon>
    </lineage>
</organism>
<accession>A0A8S1IN06</accession>
<name>A0A8S1IN06_9CHLO</name>
<comment type="caution">
    <text evidence="2">The sequence shown here is derived from an EMBL/GenBank/DDBJ whole genome shotgun (WGS) entry which is preliminary data.</text>
</comment>
<evidence type="ECO:0000256" key="1">
    <source>
        <dbReference type="SAM" id="MobiDB-lite"/>
    </source>
</evidence>
<gene>
    <name evidence="2" type="ORF">OSTQU699_LOCUS1823</name>
</gene>
<dbReference type="AlphaFoldDB" id="A0A8S1IN06"/>
<evidence type="ECO:0000313" key="2">
    <source>
        <dbReference type="EMBL" id="CAD7696462.1"/>
    </source>
</evidence>
<dbReference type="Proteomes" id="UP000708148">
    <property type="component" value="Unassembled WGS sequence"/>
</dbReference>
<keyword evidence="3" id="KW-1185">Reference proteome</keyword>
<dbReference type="EMBL" id="CAJHUC010000481">
    <property type="protein sequence ID" value="CAD7696462.1"/>
    <property type="molecule type" value="Genomic_DNA"/>
</dbReference>